<gene>
    <name evidence="1" type="ORF">LCGC14_2460040</name>
</gene>
<name>A0A0F9BDI3_9ZZZZ</name>
<dbReference type="AlphaFoldDB" id="A0A0F9BDI3"/>
<protein>
    <submittedName>
        <fullName evidence="1">Uncharacterized protein</fullName>
    </submittedName>
</protein>
<proteinExistence type="predicted"/>
<evidence type="ECO:0000313" key="1">
    <source>
        <dbReference type="EMBL" id="KKL19984.1"/>
    </source>
</evidence>
<dbReference type="EMBL" id="LAZR01038280">
    <property type="protein sequence ID" value="KKL19984.1"/>
    <property type="molecule type" value="Genomic_DNA"/>
</dbReference>
<feature type="non-terminal residue" evidence="1">
    <location>
        <position position="1"/>
    </location>
</feature>
<reference evidence="1" key="1">
    <citation type="journal article" date="2015" name="Nature">
        <title>Complex archaea that bridge the gap between prokaryotes and eukaryotes.</title>
        <authorList>
            <person name="Spang A."/>
            <person name="Saw J.H."/>
            <person name="Jorgensen S.L."/>
            <person name="Zaremba-Niedzwiedzka K."/>
            <person name="Martijn J."/>
            <person name="Lind A.E."/>
            <person name="van Eijk R."/>
            <person name="Schleper C."/>
            <person name="Guy L."/>
            <person name="Ettema T.J."/>
        </authorList>
    </citation>
    <scope>NUCLEOTIDE SEQUENCE</scope>
</reference>
<accession>A0A0F9BDI3</accession>
<organism evidence="1">
    <name type="scientific">marine sediment metagenome</name>
    <dbReference type="NCBI Taxonomy" id="412755"/>
    <lineage>
        <taxon>unclassified sequences</taxon>
        <taxon>metagenomes</taxon>
        <taxon>ecological metagenomes</taxon>
    </lineage>
</organism>
<comment type="caution">
    <text evidence="1">The sequence shown here is derived from an EMBL/GenBank/DDBJ whole genome shotgun (WGS) entry which is preliminary data.</text>
</comment>
<sequence length="135" mass="15597">AIVFGFPILPKLYLKKFLTKTIPLSKSYPRMSLSKLFNNSGTSFLGMYVQDETIKMFHREARTGGQAMKMCEKYGRPISAHKADVSKMLGNIENLPLEQEPYSDGNPYESAIAMDEFIWNKKERKRRINNQIKDK</sequence>